<reference evidence="1 2" key="1">
    <citation type="journal article" date="2018" name="Nat. Genet.">
        <title>The Rosa genome provides new insights in the design of modern roses.</title>
        <authorList>
            <person name="Bendahmane M."/>
        </authorList>
    </citation>
    <scope>NUCLEOTIDE SEQUENCE [LARGE SCALE GENOMIC DNA]</scope>
    <source>
        <strain evidence="2">cv. Old Blush</strain>
    </source>
</reference>
<dbReference type="AlphaFoldDB" id="A0A2P6QWQ1"/>
<accession>A0A2P6QWQ1</accession>
<dbReference type="EMBL" id="PDCK01000042">
    <property type="protein sequence ID" value="PRQ38596.1"/>
    <property type="molecule type" value="Genomic_DNA"/>
</dbReference>
<protein>
    <submittedName>
        <fullName evidence="1">Uncharacterized protein</fullName>
    </submittedName>
</protein>
<evidence type="ECO:0000313" key="2">
    <source>
        <dbReference type="Proteomes" id="UP000238479"/>
    </source>
</evidence>
<sequence length="149" mass="16143">MVGVGRCISDWVGSAVGGTPEVVLQQRCGCFVVVMAARWARPTGCSLLTLLVRRESGIRPGVPMVARCRHEGDRAARPRCTRVMAMVRVGSYISDWVGSAVGGTPKVVVQQWCGCFAVVMAARWARPTGCSLLTLLVRLWTWSQILGPN</sequence>
<evidence type="ECO:0000313" key="1">
    <source>
        <dbReference type="EMBL" id="PRQ38596.1"/>
    </source>
</evidence>
<dbReference type="Proteomes" id="UP000238479">
    <property type="component" value="Chromosome 4"/>
</dbReference>
<dbReference type="Gramene" id="PRQ38596">
    <property type="protein sequence ID" value="PRQ38596"/>
    <property type="gene ID" value="RchiOBHm_Chr4g0415741"/>
</dbReference>
<gene>
    <name evidence="1" type="ORF">RchiOBHm_Chr4g0415741</name>
</gene>
<proteinExistence type="predicted"/>
<name>A0A2P6QWQ1_ROSCH</name>
<organism evidence="1 2">
    <name type="scientific">Rosa chinensis</name>
    <name type="common">China rose</name>
    <dbReference type="NCBI Taxonomy" id="74649"/>
    <lineage>
        <taxon>Eukaryota</taxon>
        <taxon>Viridiplantae</taxon>
        <taxon>Streptophyta</taxon>
        <taxon>Embryophyta</taxon>
        <taxon>Tracheophyta</taxon>
        <taxon>Spermatophyta</taxon>
        <taxon>Magnoliopsida</taxon>
        <taxon>eudicotyledons</taxon>
        <taxon>Gunneridae</taxon>
        <taxon>Pentapetalae</taxon>
        <taxon>rosids</taxon>
        <taxon>fabids</taxon>
        <taxon>Rosales</taxon>
        <taxon>Rosaceae</taxon>
        <taxon>Rosoideae</taxon>
        <taxon>Rosoideae incertae sedis</taxon>
        <taxon>Rosa</taxon>
    </lineage>
</organism>
<keyword evidence="2" id="KW-1185">Reference proteome</keyword>
<comment type="caution">
    <text evidence="1">The sequence shown here is derived from an EMBL/GenBank/DDBJ whole genome shotgun (WGS) entry which is preliminary data.</text>
</comment>